<proteinExistence type="predicted"/>
<sequence length="494" mass="56068">MNDEINKRHLEASLVSVAPSNITQERRNIDLMDKQIPNHSTSDDSDVFSSLYNETTYRSNFITSKLRTTTSASLILLKPLSSKGTAKNNQIMTKTSARQSTKETFNPSLSNSSLKRIIETTMPSVLFTDFTESFFASSKPINMDRSDGSYIDEDTNYSPFENEENNPVYDDEALETKDSSSYTSVNPLDLISSLADSFPYKISNEIRRAPIKPKRKQIGAAYREFKGYPSKPTNKLDHEFNFPSFGDENIDYFTDIYTFHRIDFTDCLKHNFIEADIDYGESDFLMKKSADGSRTYVPEKEEPLTPSAFALYNKSTQNDAFESQKKQEDILEDNEKDDINDDTNKELLRMDSEDIDSITADIDNLPLVALSSTVSSEQEHLKIPAIVRHTINHNSSSTEAENMPNFELEDENFYDPATFYRTPSLKPLSPTEKVLTFCTKEIAIRDRHNLVIACGGETEIWQPFRCPEGSECFLSADSSYRICCAVAEAAHYAR</sequence>
<keyword evidence="3" id="KW-1185">Reference proteome</keyword>
<evidence type="ECO:0000313" key="4">
    <source>
        <dbReference type="WBParaSite" id="TCLT_0000684001-mRNA-1"/>
    </source>
</evidence>
<dbReference type="EMBL" id="UYYF01004449">
    <property type="protein sequence ID" value="VDN04225.1"/>
    <property type="molecule type" value="Genomic_DNA"/>
</dbReference>
<evidence type="ECO:0000313" key="2">
    <source>
        <dbReference type="EMBL" id="VDN04225.1"/>
    </source>
</evidence>
<dbReference type="AlphaFoldDB" id="A0A0N5D1U9"/>
<name>A0A0N5D1U9_THECL</name>
<accession>A0A0N5D1U9</accession>
<evidence type="ECO:0000256" key="1">
    <source>
        <dbReference type="SAM" id="MobiDB-lite"/>
    </source>
</evidence>
<reference evidence="4" key="1">
    <citation type="submission" date="2017-02" db="UniProtKB">
        <authorList>
            <consortium name="WormBaseParasite"/>
        </authorList>
    </citation>
    <scope>IDENTIFICATION</scope>
</reference>
<dbReference type="OrthoDB" id="5873432at2759"/>
<feature type="region of interest" description="Disordered" evidence="1">
    <location>
        <begin position="88"/>
        <end position="108"/>
    </location>
</feature>
<gene>
    <name evidence="2" type="ORF">TCLT_LOCUS6829</name>
</gene>
<reference evidence="2 3" key="2">
    <citation type="submission" date="2018-11" db="EMBL/GenBank/DDBJ databases">
        <authorList>
            <consortium name="Pathogen Informatics"/>
        </authorList>
    </citation>
    <scope>NUCLEOTIDE SEQUENCE [LARGE SCALE GENOMIC DNA]</scope>
</reference>
<evidence type="ECO:0000313" key="3">
    <source>
        <dbReference type="Proteomes" id="UP000276776"/>
    </source>
</evidence>
<protein>
    <submittedName>
        <fullName evidence="4">Chitin-binding type-2 domain-containing protein</fullName>
    </submittedName>
</protein>
<dbReference type="Proteomes" id="UP000276776">
    <property type="component" value="Unassembled WGS sequence"/>
</dbReference>
<dbReference type="WBParaSite" id="TCLT_0000684001-mRNA-1">
    <property type="protein sequence ID" value="TCLT_0000684001-mRNA-1"/>
    <property type="gene ID" value="TCLT_0000684001"/>
</dbReference>
<organism evidence="4">
    <name type="scientific">Thelazia callipaeda</name>
    <name type="common">Oriental eyeworm</name>
    <name type="synonym">Parasitic nematode</name>
    <dbReference type="NCBI Taxonomy" id="103827"/>
    <lineage>
        <taxon>Eukaryota</taxon>
        <taxon>Metazoa</taxon>
        <taxon>Ecdysozoa</taxon>
        <taxon>Nematoda</taxon>
        <taxon>Chromadorea</taxon>
        <taxon>Rhabditida</taxon>
        <taxon>Spirurina</taxon>
        <taxon>Spiruromorpha</taxon>
        <taxon>Thelazioidea</taxon>
        <taxon>Thelaziidae</taxon>
        <taxon>Thelazia</taxon>
    </lineage>
</organism>